<keyword evidence="1" id="KW-0732">Signal</keyword>
<evidence type="ECO:0000313" key="2">
    <source>
        <dbReference type="EMBL" id="WOH38691.1"/>
    </source>
</evidence>
<protein>
    <recommendedName>
        <fullName evidence="4">Transporter</fullName>
    </recommendedName>
</protein>
<gene>
    <name evidence="2" type="ORF">RI844_05605</name>
</gene>
<evidence type="ECO:0000313" key="3">
    <source>
        <dbReference type="Proteomes" id="UP001301442"/>
    </source>
</evidence>
<dbReference type="Proteomes" id="UP001301442">
    <property type="component" value="Chromosome"/>
</dbReference>
<sequence length="276" mass="29993">MKFVKSLTNLALAGLLTTTSVFATEKEISADEAAKELANPNTAFASLTFKNQFKSYDDGSEVKLTLFQPSLPFTMDSGDKVIFRPAVPIIHDNRSNESGIGDIGFDLVFAPKQEDPTSLMAFGMVGSLPTGSSDVGGGEVVAVGPALFLGKFKADGTGLIGAYTSHLESIDEGELGDAGKMSVTSSQLMWINIEQGGWTWGSAPKVEYNHEIEDEKLTLPVNFTVSKTTILGGRAWKFGMDFDYYVEKNDLYTPDYMITFSITPVVENVINTWIHN</sequence>
<feature type="chain" id="PRO_5046920655" description="Transporter" evidence="1">
    <location>
        <begin position="24"/>
        <end position="276"/>
    </location>
</feature>
<dbReference type="RefSeq" id="WP_348397460.1">
    <property type="nucleotide sequence ID" value="NZ_CP136600.1"/>
</dbReference>
<dbReference type="EMBL" id="CP136600">
    <property type="protein sequence ID" value="WOH38691.1"/>
    <property type="molecule type" value="Genomic_DNA"/>
</dbReference>
<name>A0ABZ0GTJ4_9GAMM</name>
<organism evidence="2 3">
    <name type="scientific">Thalassotalea fonticola</name>
    <dbReference type="NCBI Taxonomy" id="3065649"/>
    <lineage>
        <taxon>Bacteria</taxon>
        <taxon>Pseudomonadati</taxon>
        <taxon>Pseudomonadota</taxon>
        <taxon>Gammaproteobacteria</taxon>
        <taxon>Alteromonadales</taxon>
        <taxon>Colwelliaceae</taxon>
        <taxon>Thalassotalea</taxon>
    </lineage>
</organism>
<proteinExistence type="predicted"/>
<evidence type="ECO:0000256" key="1">
    <source>
        <dbReference type="SAM" id="SignalP"/>
    </source>
</evidence>
<keyword evidence="3" id="KW-1185">Reference proteome</keyword>
<reference evidence="2 3" key="1">
    <citation type="submission" date="2023-09" db="EMBL/GenBank/DDBJ databases">
        <authorList>
            <person name="Qi X."/>
        </authorList>
    </citation>
    <scope>NUCLEOTIDE SEQUENCE [LARGE SCALE GENOMIC DNA]</scope>
    <source>
        <strain evidence="2 3">S1-1</strain>
    </source>
</reference>
<feature type="signal peptide" evidence="1">
    <location>
        <begin position="1"/>
        <end position="23"/>
    </location>
</feature>
<evidence type="ECO:0008006" key="4">
    <source>
        <dbReference type="Google" id="ProtNLM"/>
    </source>
</evidence>
<accession>A0ABZ0GTJ4</accession>